<name>A0A2G0CFC2_9BACT</name>
<evidence type="ECO:0000313" key="1">
    <source>
        <dbReference type="EMBL" id="PHK98674.1"/>
    </source>
</evidence>
<dbReference type="RefSeq" id="WP_099106284.1">
    <property type="nucleotide sequence ID" value="NZ_JAATJF010000001.1"/>
</dbReference>
<protein>
    <recommendedName>
        <fullName evidence="3">GAF domain-containing protein</fullName>
    </recommendedName>
</protein>
<accession>A0A2G0CFC2</accession>
<gene>
    <name evidence="1" type="ORF">CGL56_09415</name>
</gene>
<dbReference type="Proteomes" id="UP000226437">
    <property type="component" value="Unassembled WGS sequence"/>
</dbReference>
<comment type="caution">
    <text evidence="1">The sequence shown here is derived from an EMBL/GenBank/DDBJ whole genome shotgun (WGS) entry which is preliminary data.</text>
</comment>
<evidence type="ECO:0000313" key="2">
    <source>
        <dbReference type="Proteomes" id="UP000226437"/>
    </source>
</evidence>
<proteinExistence type="predicted"/>
<sequence>MLVEQPFSTRLSDAVPFVTELSLAGVVAKWRAEIPDADPDRQFIEGEIARNPGLLEPIRDENYFADKQEFLARLFSPLLPVQGWSNSPHSLCSPFDHERFIYATEAYRRIYQSDDVKIDSVDSSVHYTRIDARVIYAYKSILKQLYGLDLKVDLPIVFSAWNETKGLNRYFKLTGNTQFIDVMPRGPLPELPRERLQNLLDQDFDVQDWMAALPPENFLFRGVTLTTLVDITIEESTKRLHISLLNRQDIPEEQWMVELERELRNLFCLPDLRLGLATLQKNGELNFVSDRKIWNSLLIRQLKKEHRAHLHQSIYYQAITQQRTIIIENLGEVMDNPLASLVIKSGFRNLLLAPLVYEGKTIGILELSNPEAGEINGLSLFKIRQITPMFVNALKRHLDEFESKVEAVMLEEFTAIHPAIQWRFREAAIAHLNSSGPRDIITFEDLSPFYGSLDIRNSSKNRNRAIYVDLLDNLTVAIEVLDEAGEKHSLDAVKALSFEVNGKREGMSNQFGTDDETALGEYIRLRINPVLLHLAERFEDVRPMTDAYFSRLGEESRIFDRNRLAYECALDNLNRSISRMLEEEEQQLQKLVPCYFEKYQTDGIEYNIYLGKALAPQLEFHDIYIENLQLRQLIWTCNIARAVRHPVVTSSPECPEAEEFHLEIAPLVLAYSSRLTLKFQPDLKRLDVDGAYNVRYEIVKKRIDKAVVKQTKERLTQPDHLTVIYTQDREALVYQGYFRYLSAQGFISDQWENFELEPLQGVDGLRALRVPIL</sequence>
<dbReference type="AlphaFoldDB" id="A0A2G0CFC2"/>
<dbReference type="SUPFAM" id="SSF55781">
    <property type="entry name" value="GAF domain-like"/>
    <property type="match status" value="1"/>
</dbReference>
<dbReference type="EMBL" id="PDLO01000003">
    <property type="protein sequence ID" value="PHK98674.1"/>
    <property type="molecule type" value="Genomic_DNA"/>
</dbReference>
<organism evidence="1 2">
    <name type="scientific">Neolewinella marina</name>
    <dbReference type="NCBI Taxonomy" id="438751"/>
    <lineage>
        <taxon>Bacteria</taxon>
        <taxon>Pseudomonadati</taxon>
        <taxon>Bacteroidota</taxon>
        <taxon>Saprospiria</taxon>
        <taxon>Saprospirales</taxon>
        <taxon>Lewinellaceae</taxon>
        <taxon>Neolewinella</taxon>
    </lineage>
</organism>
<reference evidence="1 2" key="1">
    <citation type="submission" date="2017-10" db="EMBL/GenBank/DDBJ databases">
        <title>The draft genome sequence of Lewinella marina KCTC 32374.</title>
        <authorList>
            <person name="Wang K."/>
        </authorList>
    </citation>
    <scope>NUCLEOTIDE SEQUENCE [LARGE SCALE GENOMIC DNA]</scope>
    <source>
        <strain evidence="1 2">MKG-38</strain>
    </source>
</reference>
<evidence type="ECO:0008006" key="3">
    <source>
        <dbReference type="Google" id="ProtNLM"/>
    </source>
</evidence>
<keyword evidence="2" id="KW-1185">Reference proteome</keyword>
<dbReference type="OrthoDB" id="627374at2"/>
<dbReference type="Gene3D" id="3.30.450.40">
    <property type="match status" value="1"/>
</dbReference>
<dbReference type="InterPro" id="IPR029016">
    <property type="entry name" value="GAF-like_dom_sf"/>
</dbReference>